<evidence type="ECO:0000256" key="4">
    <source>
        <dbReference type="ARBA" id="ARBA00023136"/>
    </source>
</evidence>
<comment type="subcellular location">
    <subcellularLocation>
        <location evidence="1">Cell membrane</location>
        <topology evidence="1">Multi-pass membrane protein</topology>
    </subcellularLocation>
</comment>
<organism evidence="7 8">
    <name type="scientific">Streptomyces mirabilis</name>
    <dbReference type="NCBI Taxonomy" id="68239"/>
    <lineage>
        <taxon>Bacteria</taxon>
        <taxon>Bacillati</taxon>
        <taxon>Actinomycetota</taxon>
        <taxon>Actinomycetes</taxon>
        <taxon>Kitasatosporales</taxon>
        <taxon>Streptomycetaceae</taxon>
        <taxon>Streptomyces</taxon>
    </lineage>
</organism>
<evidence type="ECO:0000256" key="1">
    <source>
        <dbReference type="ARBA" id="ARBA00004651"/>
    </source>
</evidence>
<feature type="transmembrane region" description="Helical" evidence="5">
    <location>
        <begin position="304"/>
        <end position="322"/>
    </location>
</feature>
<evidence type="ECO:0000313" key="7">
    <source>
        <dbReference type="EMBL" id="SFF65202.1"/>
    </source>
</evidence>
<sequence length="439" mass="44459">MDFVMSVRALRASPAGSAGAPHSPWRHVAQAAAALAAGMGVGRFVYTPILPLMHAGAGLSAGAGANLATANYIGYLLGALVGILAPAVVRSRALLRISLVVLTGTLAAMPATHDTAVWFALRLTAGVASALIFVIAVSSLLSHLREYPAHLPGWAFGGVGAGIALSGLLVLVLRPAADWRAAWWASAALAAVLAVASWNLRPEAPPATTQATQATKAAQAATVTAASADGSRGPRTHRWFIALFASYTLEGIGYIIAGTFLVAAIEQSTPGPLGGGAWVLVGLAAVPSSALWARLGRRWSRPDLLLAALVVQAVGIALPALIGGAPAALVSAVLFGATFIGVSTLALATGAHLEFPRSVALLTAGYSVGQILGPLVVAPLLHHGYQQALVLAASVVLVAAVAAAVLRIGFPSHMVVVRPAAPVRQPAPAESAPDEGSRR</sequence>
<feature type="transmembrane region" description="Helical" evidence="5">
    <location>
        <begin position="359"/>
        <end position="382"/>
    </location>
</feature>
<name>A0A1I2KDT1_9ACTN</name>
<keyword evidence="3 5" id="KW-1133">Transmembrane helix</keyword>
<protein>
    <submittedName>
        <fullName evidence="7">Predicted arabinose efflux permease, MFS family</fullName>
    </submittedName>
</protein>
<dbReference type="PROSITE" id="PS50850">
    <property type="entry name" value="MFS"/>
    <property type="match status" value="1"/>
</dbReference>
<evidence type="ECO:0000256" key="5">
    <source>
        <dbReference type="SAM" id="Phobius"/>
    </source>
</evidence>
<dbReference type="Proteomes" id="UP000181942">
    <property type="component" value="Unassembled WGS sequence"/>
</dbReference>
<gene>
    <name evidence="7" type="ORF">SAMN02787118_11064</name>
</gene>
<evidence type="ECO:0000256" key="2">
    <source>
        <dbReference type="ARBA" id="ARBA00022692"/>
    </source>
</evidence>
<dbReference type="PANTHER" id="PTHR23537">
    <property type="match status" value="1"/>
</dbReference>
<keyword evidence="2 5" id="KW-0812">Transmembrane</keyword>
<dbReference type="Pfam" id="PF06779">
    <property type="entry name" value="MFS_4"/>
    <property type="match status" value="1"/>
</dbReference>
<feature type="transmembrane region" description="Helical" evidence="5">
    <location>
        <begin position="239"/>
        <end position="265"/>
    </location>
</feature>
<dbReference type="InterPro" id="IPR010645">
    <property type="entry name" value="MFS_4"/>
</dbReference>
<evidence type="ECO:0000259" key="6">
    <source>
        <dbReference type="PROSITE" id="PS50850"/>
    </source>
</evidence>
<feature type="transmembrane region" description="Helical" evidence="5">
    <location>
        <begin position="153"/>
        <end position="175"/>
    </location>
</feature>
<feature type="transmembrane region" description="Helical" evidence="5">
    <location>
        <begin position="328"/>
        <end position="347"/>
    </location>
</feature>
<evidence type="ECO:0000256" key="3">
    <source>
        <dbReference type="ARBA" id="ARBA00022989"/>
    </source>
</evidence>
<feature type="transmembrane region" description="Helical" evidence="5">
    <location>
        <begin position="388"/>
        <end position="410"/>
    </location>
</feature>
<dbReference type="InterPro" id="IPR020846">
    <property type="entry name" value="MFS_dom"/>
</dbReference>
<keyword evidence="4 5" id="KW-0472">Membrane</keyword>
<dbReference type="GO" id="GO:0022857">
    <property type="term" value="F:transmembrane transporter activity"/>
    <property type="evidence" value="ECO:0007669"/>
    <property type="project" value="InterPro"/>
</dbReference>
<feature type="transmembrane region" description="Helical" evidence="5">
    <location>
        <begin position="119"/>
        <end position="141"/>
    </location>
</feature>
<proteinExistence type="predicted"/>
<feature type="domain" description="Major facilitator superfamily (MFS) profile" evidence="6">
    <location>
        <begin position="26"/>
        <end position="411"/>
    </location>
</feature>
<reference evidence="7 8" key="1">
    <citation type="submission" date="2016-10" db="EMBL/GenBank/DDBJ databases">
        <authorList>
            <person name="de Groot N.N."/>
        </authorList>
    </citation>
    <scope>NUCLEOTIDE SEQUENCE [LARGE SCALE GENOMIC DNA]</scope>
    <source>
        <strain evidence="7 8">OK461</strain>
    </source>
</reference>
<accession>A0A1I2KDT1</accession>
<dbReference type="InterPro" id="IPR036259">
    <property type="entry name" value="MFS_trans_sf"/>
</dbReference>
<evidence type="ECO:0000313" key="8">
    <source>
        <dbReference type="Proteomes" id="UP000181942"/>
    </source>
</evidence>
<dbReference type="GO" id="GO:0005886">
    <property type="term" value="C:plasma membrane"/>
    <property type="evidence" value="ECO:0007669"/>
    <property type="project" value="UniProtKB-SubCell"/>
</dbReference>
<dbReference type="EMBL" id="FONR01000010">
    <property type="protein sequence ID" value="SFF65202.1"/>
    <property type="molecule type" value="Genomic_DNA"/>
</dbReference>
<dbReference type="Gene3D" id="1.20.1250.20">
    <property type="entry name" value="MFS general substrate transporter like domains"/>
    <property type="match status" value="2"/>
</dbReference>
<feature type="transmembrane region" description="Helical" evidence="5">
    <location>
        <begin position="72"/>
        <end position="89"/>
    </location>
</feature>
<dbReference type="SUPFAM" id="SSF103473">
    <property type="entry name" value="MFS general substrate transporter"/>
    <property type="match status" value="1"/>
</dbReference>
<dbReference type="AlphaFoldDB" id="A0A1I2KDT1"/>
<feature type="transmembrane region" description="Helical" evidence="5">
    <location>
        <begin position="271"/>
        <end position="292"/>
    </location>
</feature>
<dbReference type="PANTHER" id="PTHR23537:SF1">
    <property type="entry name" value="SUGAR TRANSPORTER"/>
    <property type="match status" value="1"/>
</dbReference>